<keyword evidence="1" id="KW-1133">Transmembrane helix</keyword>
<organism evidence="2 3">
    <name type="scientific">Trujillonella endophytica</name>
    <dbReference type="NCBI Taxonomy" id="673521"/>
    <lineage>
        <taxon>Bacteria</taxon>
        <taxon>Bacillati</taxon>
        <taxon>Actinomycetota</taxon>
        <taxon>Actinomycetes</taxon>
        <taxon>Geodermatophilales</taxon>
        <taxon>Geodermatophilaceae</taxon>
        <taxon>Trujillonella</taxon>
    </lineage>
</organism>
<dbReference type="RefSeq" id="WP_139220388.1">
    <property type="nucleotide sequence ID" value="NZ_FOEE01000002.1"/>
</dbReference>
<evidence type="ECO:0000256" key="1">
    <source>
        <dbReference type="SAM" id="Phobius"/>
    </source>
</evidence>
<keyword evidence="1" id="KW-0472">Membrane</keyword>
<dbReference type="OrthoDB" id="5191149at2"/>
<proteinExistence type="predicted"/>
<feature type="transmembrane region" description="Helical" evidence="1">
    <location>
        <begin position="17"/>
        <end position="35"/>
    </location>
</feature>
<evidence type="ECO:0000313" key="3">
    <source>
        <dbReference type="Proteomes" id="UP000198960"/>
    </source>
</evidence>
<reference evidence="3" key="1">
    <citation type="submission" date="2016-10" db="EMBL/GenBank/DDBJ databases">
        <authorList>
            <person name="Varghese N."/>
            <person name="Submissions S."/>
        </authorList>
    </citation>
    <scope>NUCLEOTIDE SEQUENCE [LARGE SCALE GENOMIC DNA]</scope>
    <source>
        <strain evidence="3">DSM 45413</strain>
    </source>
</reference>
<feature type="transmembrane region" description="Helical" evidence="1">
    <location>
        <begin position="141"/>
        <end position="162"/>
    </location>
</feature>
<evidence type="ECO:0000313" key="2">
    <source>
        <dbReference type="EMBL" id="SEO56036.1"/>
    </source>
</evidence>
<feature type="transmembrane region" description="Helical" evidence="1">
    <location>
        <begin position="41"/>
        <end position="63"/>
    </location>
</feature>
<sequence>MRPTLATHLGSRQVARVVYGSIIGLALVVVVESHPPPTGVVIGWFLGSAAAVALAELYSEIIGFETRERRRVARAEVREMLDDALAVAFGVAFPDVFFVLAALSVIELDTALTVAKWSGLALIGFYGYWAARFSGSRVPRALLQGAGIALVGVGLIALKAFLH</sequence>
<feature type="transmembrane region" description="Helical" evidence="1">
    <location>
        <begin position="84"/>
        <end position="106"/>
    </location>
</feature>
<accession>A0A1H8QPQ5</accession>
<name>A0A1H8QPQ5_9ACTN</name>
<evidence type="ECO:0008006" key="4">
    <source>
        <dbReference type="Google" id="ProtNLM"/>
    </source>
</evidence>
<dbReference type="Proteomes" id="UP000198960">
    <property type="component" value="Unassembled WGS sequence"/>
</dbReference>
<feature type="transmembrane region" description="Helical" evidence="1">
    <location>
        <begin position="112"/>
        <end position="129"/>
    </location>
</feature>
<dbReference type="EMBL" id="FOEE01000002">
    <property type="protein sequence ID" value="SEO56036.1"/>
    <property type="molecule type" value="Genomic_DNA"/>
</dbReference>
<keyword evidence="3" id="KW-1185">Reference proteome</keyword>
<dbReference type="AlphaFoldDB" id="A0A1H8QPQ5"/>
<gene>
    <name evidence="2" type="ORF">SAMN05660991_00721</name>
</gene>
<keyword evidence="1" id="KW-0812">Transmembrane</keyword>
<protein>
    <recommendedName>
        <fullName evidence="4">VIT family protein</fullName>
    </recommendedName>
</protein>